<reference evidence="10 11" key="2">
    <citation type="submission" date="2007-01" db="EMBL/GenBank/DDBJ databases">
        <title>Sequencing of the draft genome and assembly of Thermosinus carboxydivorans Nor1.</title>
        <authorList>
            <consortium name="US DOE Joint Genome Institute (JGI-PGF)"/>
            <person name="Copeland A."/>
            <person name="Lucas S."/>
            <person name="Lapidus A."/>
            <person name="Barry K."/>
            <person name="Glavina del Rio T."/>
            <person name="Dalin E."/>
            <person name="Tice H."/>
            <person name="Bruce D."/>
            <person name="Pitluck S."/>
            <person name="Richardson P."/>
        </authorList>
    </citation>
    <scope>NUCLEOTIDE SEQUENCE [LARGE SCALE GENOMIC DNA]</scope>
    <source>
        <strain evidence="10 11">Nor1</strain>
    </source>
</reference>
<feature type="domain" description="Glycosyl transferase family 1" evidence="8">
    <location>
        <begin position="290"/>
        <end position="438"/>
    </location>
</feature>
<comment type="caution">
    <text evidence="10">The sequence shown here is derived from an EMBL/GenBank/DDBJ whole genome shotgun (WGS) entry which is preliminary data.</text>
</comment>
<reference evidence="10 11" key="1">
    <citation type="submission" date="2007-01" db="EMBL/GenBank/DDBJ databases">
        <title>Annotation of the draft genome assembly of Thermosinus carboxydivorans Nor1.</title>
        <authorList>
            <consortium name="US DOE Joint Genome Institute (JGI-ORNL)"/>
            <person name="Larimer F."/>
            <person name="Land M."/>
            <person name="Hauser L."/>
        </authorList>
    </citation>
    <scope>NUCLEOTIDE SEQUENCE [LARGE SCALE GENOMIC DNA]</scope>
    <source>
        <strain evidence="10 11">Nor1</strain>
    </source>
</reference>
<comment type="function">
    <text evidence="2 7">Synthesizes alpha-1,4-glucan chains using ADP-glucose.</text>
</comment>
<gene>
    <name evidence="7" type="primary">glgA</name>
    <name evidence="10" type="ORF">TcarDRAFT_2391</name>
</gene>
<dbReference type="PANTHER" id="PTHR45825:SF11">
    <property type="entry name" value="ALPHA AMYLASE DOMAIN-CONTAINING PROTEIN"/>
    <property type="match status" value="1"/>
</dbReference>
<dbReference type="InterPro" id="IPR013534">
    <property type="entry name" value="Starch_synth_cat_dom"/>
</dbReference>
<dbReference type="Pfam" id="PF00534">
    <property type="entry name" value="Glycos_transf_1"/>
    <property type="match status" value="1"/>
</dbReference>
<feature type="domain" description="Starch synthase catalytic" evidence="9">
    <location>
        <begin position="3"/>
        <end position="236"/>
    </location>
</feature>
<sequence length="480" mass="54340">MLKVLFVASEAAPFAKSGGLGDVAGSLPKALRRLGIDVRLMLPKYAALPASCRCQLNHQVSFTVNVGWRRQYCGLETLDYGGLPVYLLDNEYYFKRPSLYGYYDEAERFAFFCRAVLTSVPYLGFAPDIIHLNDWHTGMVAPMLTQYRHDTMLKNTRTIFTVHNLTYQGIFPKEILADLLNLGWEHFTIDGVEYYDKVNFMKGGLCYADYLTTVSPTYAEEVQYPFFGEGLYGVIRRRRDKFVGIINGIDYDEYNPATDKSLAVNYTDATPELKRENKVRLQQMLGLPVRGDVPLVAIVSRLVAAKGFDLLGAVLDELMAMDIQLVVLGTGDTQYEHLFSQAAWRYPGKAAAHIGFDDILARQIYAAADLLLMPSLVEPCGISQLIAMRYGCLPLVRETGGLKDTVQPYNEYTGEGWGFSFTNYNAHDMLYTIRRALNFYQNKQVWTKLVRAAMQRDYSWDASARRYTELYLQVCAGGQL</sequence>
<evidence type="ECO:0000256" key="6">
    <source>
        <dbReference type="ARBA" id="ARBA00023056"/>
    </source>
</evidence>
<evidence type="ECO:0000313" key="11">
    <source>
        <dbReference type="Proteomes" id="UP000005139"/>
    </source>
</evidence>
<evidence type="ECO:0000256" key="7">
    <source>
        <dbReference type="HAMAP-Rule" id="MF_00484"/>
    </source>
</evidence>
<keyword evidence="6 7" id="KW-0320">Glycogen biosynthesis</keyword>
<dbReference type="GO" id="GO:0005978">
    <property type="term" value="P:glycogen biosynthetic process"/>
    <property type="evidence" value="ECO:0007669"/>
    <property type="project" value="UniProtKB-UniRule"/>
</dbReference>
<dbReference type="Gene3D" id="3.40.50.2000">
    <property type="entry name" value="Glycogen Phosphorylase B"/>
    <property type="match status" value="2"/>
</dbReference>
<dbReference type="NCBIfam" id="NF001898">
    <property type="entry name" value="PRK00654.1-1"/>
    <property type="match status" value="1"/>
</dbReference>
<dbReference type="EMBL" id="AAWL01000003">
    <property type="protein sequence ID" value="EAX48441.1"/>
    <property type="molecule type" value="Genomic_DNA"/>
</dbReference>
<comment type="similarity">
    <text evidence="3 7">Belongs to the glycosyltransferase 1 family. Bacterial/plant glycogen synthase subfamily.</text>
</comment>
<evidence type="ECO:0000256" key="5">
    <source>
        <dbReference type="ARBA" id="ARBA00022679"/>
    </source>
</evidence>
<organism evidence="10 11">
    <name type="scientific">Thermosinus carboxydivorans Nor1</name>
    <dbReference type="NCBI Taxonomy" id="401526"/>
    <lineage>
        <taxon>Bacteria</taxon>
        <taxon>Bacillati</taxon>
        <taxon>Bacillota</taxon>
        <taxon>Negativicutes</taxon>
        <taxon>Selenomonadales</taxon>
        <taxon>Sporomusaceae</taxon>
        <taxon>Thermosinus</taxon>
    </lineage>
</organism>
<dbReference type="CDD" id="cd03791">
    <property type="entry name" value="GT5_Glycogen_synthase_DULL1-like"/>
    <property type="match status" value="1"/>
</dbReference>
<evidence type="ECO:0000259" key="9">
    <source>
        <dbReference type="Pfam" id="PF08323"/>
    </source>
</evidence>
<evidence type="ECO:0000256" key="3">
    <source>
        <dbReference type="ARBA" id="ARBA00010281"/>
    </source>
</evidence>
<comment type="pathway">
    <text evidence="7">Glycan biosynthesis; glycogen biosynthesis.</text>
</comment>
<dbReference type="OrthoDB" id="9808590at2"/>
<dbReference type="RefSeq" id="WP_007288689.1">
    <property type="nucleotide sequence ID" value="NZ_AAWL01000003.1"/>
</dbReference>
<comment type="catalytic activity">
    <reaction evidence="1 7">
        <text>[(1-&gt;4)-alpha-D-glucosyl](n) + ADP-alpha-D-glucose = [(1-&gt;4)-alpha-D-glucosyl](n+1) + ADP + H(+)</text>
        <dbReference type="Rhea" id="RHEA:18189"/>
        <dbReference type="Rhea" id="RHEA-COMP:9584"/>
        <dbReference type="Rhea" id="RHEA-COMP:9587"/>
        <dbReference type="ChEBI" id="CHEBI:15378"/>
        <dbReference type="ChEBI" id="CHEBI:15444"/>
        <dbReference type="ChEBI" id="CHEBI:57498"/>
        <dbReference type="ChEBI" id="CHEBI:456216"/>
        <dbReference type="EC" id="2.4.1.21"/>
    </reaction>
</comment>
<dbReference type="UniPathway" id="UPA00164"/>
<dbReference type="GO" id="GO:0009011">
    <property type="term" value="F:alpha-1,4-glucan glucosyltransferase (ADP-glucose donor) activity"/>
    <property type="evidence" value="ECO:0007669"/>
    <property type="project" value="UniProtKB-UniRule"/>
</dbReference>
<dbReference type="NCBIfam" id="TIGR02095">
    <property type="entry name" value="glgA"/>
    <property type="match status" value="1"/>
</dbReference>
<dbReference type="EC" id="2.4.1.21" evidence="7"/>
<evidence type="ECO:0000313" key="10">
    <source>
        <dbReference type="EMBL" id="EAX48441.1"/>
    </source>
</evidence>
<keyword evidence="4 7" id="KW-0328">Glycosyltransferase</keyword>
<name>A1HNT9_9FIRM</name>
<dbReference type="Pfam" id="PF08323">
    <property type="entry name" value="Glyco_transf_5"/>
    <property type="match status" value="1"/>
</dbReference>
<evidence type="ECO:0000256" key="4">
    <source>
        <dbReference type="ARBA" id="ARBA00022676"/>
    </source>
</evidence>
<dbReference type="SUPFAM" id="SSF53756">
    <property type="entry name" value="UDP-Glycosyltransferase/glycogen phosphorylase"/>
    <property type="match status" value="1"/>
</dbReference>
<dbReference type="Proteomes" id="UP000005139">
    <property type="component" value="Unassembled WGS sequence"/>
</dbReference>
<feature type="binding site" evidence="7">
    <location>
        <position position="16"/>
    </location>
    <ligand>
        <name>ADP-alpha-D-glucose</name>
        <dbReference type="ChEBI" id="CHEBI:57498"/>
    </ligand>
</feature>
<dbReference type="InterPro" id="IPR011835">
    <property type="entry name" value="GS/SS"/>
</dbReference>
<keyword evidence="5 7" id="KW-0808">Transferase</keyword>
<evidence type="ECO:0000259" key="8">
    <source>
        <dbReference type="Pfam" id="PF00534"/>
    </source>
</evidence>
<accession>A1HNT9</accession>
<dbReference type="GO" id="GO:0004373">
    <property type="term" value="F:alpha-1,4-glucan glucosyltransferase (UDP-glucose donor) activity"/>
    <property type="evidence" value="ECO:0007669"/>
    <property type="project" value="InterPro"/>
</dbReference>
<protein>
    <recommendedName>
        <fullName evidence="7">Glycogen synthase</fullName>
        <ecNumber evidence="7">2.4.1.21</ecNumber>
    </recommendedName>
    <alternativeName>
        <fullName evidence="7">Starch [bacterial glycogen] synthase</fullName>
    </alternativeName>
</protein>
<dbReference type="HAMAP" id="MF_00484">
    <property type="entry name" value="Glycogen_synth"/>
    <property type="match status" value="1"/>
</dbReference>
<evidence type="ECO:0000256" key="2">
    <source>
        <dbReference type="ARBA" id="ARBA00002764"/>
    </source>
</evidence>
<evidence type="ECO:0000256" key="1">
    <source>
        <dbReference type="ARBA" id="ARBA00001478"/>
    </source>
</evidence>
<dbReference type="eggNOG" id="COG0297">
    <property type="taxonomic scope" value="Bacteria"/>
</dbReference>
<keyword evidence="11" id="KW-1185">Reference proteome</keyword>
<proteinExistence type="inferred from homology"/>
<dbReference type="AlphaFoldDB" id="A1HNT9"/>
<dbReference type="NCBIfam" id="NF001899">
    <property type="entry name" value="PRK00654.1-2"/>
    <property type="match status" value="1"/>
</dbReference>
<dbReference type="PANTHER" id="PTHR45825">
    <property type="entry name" value="GRANULE-BOUND STARCH SYNTHASE 1, CHLOROPLASTIC/AMYLOPLASTIC"/>
    <property type="match status" value="1"/>
</dbReference>
<dbReference type="InterPro" id="IPR001296">
    <property type="entry name" value="Glyco_trans_1"/>
</dbReference>